<dbReference type="NCBIfam" id="NF008865">
    <property type="entry name" value="PRK11898.1"/>
    <property type="match status" value="1"/>
</dbReference>
<dbReference type="EC" id="4.2.1.51" evidence="2 10"/>
<comment type="catalytic activity">
    <reaction evidence="8 10">
        <text>prephenate + H(+) = 3-phenylpyruvate + CO2 + H2O</text>
        <dbReference type="Rhea" id="RHEA:21648"/>
        <dbReference type="ChEBI" id="CHEBI:15377"/>
        <dbReference type="ChEBI" id="CHEBI:15378"/>
        <dbReference type="ChEBI" id="CHEBI:16526"/>
        <dbReference type="ChEBI" id="CHEBI:18005"/>
        <dbReference type="ChEBI" id="CHEBI:29934"/>
        <dbReference type="EC" id="4.2.1.51"/>
    </reaction>
</comment>
<dbReference type="FunFam" id="3.40.190.10:FF:000064">
    <property type="entry name" value="Prephenate dehydratase"/>
    <property type="match status" value="1"/>
</dbReference>
<evidence type="ECO:0000259" key="12">
    <source>
        <dbReference type="PROSITE" id="PS51671"/>
    </source>
</evidence>
<evidence type="ECO:0000256" key="2">
    <source>
        <dbReference type="ARBA" id="ARBA00013147"/>
    </source>
</evidence>
<reference evidence="13 14" key="1">
    <citation type="submission" date="2014-08" db="EMBL/GenBank/DDBJ databases">
        <title>Complete genome of a marine bacteria Jeotgalibacillus malaysiensis.</title>
        <authorList>
            <person name="Yaakop A.S."/>
            <person name="Chan K.-G."/>
            <person name="Goh K.M."/>
        </authorList>
    </citation>
    <scope>NUCLEOTIDE SEQUENCE [LARGE SCALE GENOMIC DNA]</scope>
    <source>
        <strain evidence="13 14">D5</strain>
    </source>
</reference>
<dbReference type="CDD" id="cd04905">
    <property type="entry name" value="ACT_CM-PDT"/>
    <property type="match status" value="1"/>
</dbReference>
<dbReference type="UniPathway" id="UPA00121">
    <property type="reaction ID" value="UER00345"/>
</dbReference>
<dbReference type="CDD" id="cd13633">
    <property type="entry name" value="PBP2_Sa-PDT_like"/>
    <property type="match status" value="1"/>
</dbReference>
<dbReference type="PANTHER" id="PTHR21022">
    <property type="entry name" value="PREPHENATE DEHYDRATASE P PROTEIN"/>
    <property type="match status" value="1"/>
</dbReference>
<dbReference type="EMBL" id="CP009416">
    <property type="protein sequence ID" value="AJD91643.1"/>
    <property type="molecule type" value="Genomic_DNA"/>
</dbReference>
<evidence type="ECO:0000256" key="7">
    <source>
        <dbReference type="ARBA" id="ARBA00023239"/>
    </source>
</evidence>
<evidence type="ECO:0000313" key="14">
    <source>
        <dbReference type="Proteomes" id="UP000031449"/>
    </source>
</evidence>
<evidence type="ECO:0000256" key="8">
    <source>
        <dbReference type="ARBA" id="ARBA00047848"/>
    </source>
</evidence>
<dbReference type="InterPro" id="IPR001086">
    <property type="entry name" value="Preph_deHydtase"/>
</dbReference>
<accession>A0A0B5ASU4</accession>
<feature type="site" description="Essential for prephenate dehydratase activity" evidence="9">
    <location>
        <position position="175"/>
    </location>
</feature>
<evidence type="ECO:0000256" key="3">
    <source>
        <dbReference type="ARBA" id="ARBA00021872"/>
    </source>
</evidence>
<dbReference type="AlphaFoldDB" id="A0A0B5ASU4"/>
<dbReference type="KEGG" id="jeo:JMA_23260"/>
<keyword evidence="6 10" id="KW-0584">Phenylalanine biosynthesis</keyword>
<dbReference type="InterPro" id="IPR002912">
    <property type="entry name" value="ACT_dom"/>
</dbReference>
<evidence type="ECO:0000256" key="10">
    <source>
        <dbReference type="RuleBase" id="RU361254"/>
    </source>
</evidence>
<dbReference type="OrthoDB" id="9802281at2"/>
<protein>
    <recommendedName>
        <fullName evidence="3 10">Prephenate dehydratase</fullName>
        <shortName evidence="10">PDT</shortName>
        <ecNumber evidence="2 10">4.2.1.51</ecNumber>
    </recommendedName>
</protein>
<keyword evidence="14" id="KW-1185">Reference proteome</keyword>
<dbReference type="InterPro" id="IPR008242">
    <property type="entry name" value="Chor_mutase/pphenate_deHydtase"/>
</dbReference>
<dbReference type="Pfam" id="PF00800">
    <property type="entry name" value="PDT"/>
    <property type="match status" value="1"/>
</dbReference>
<dbReference type="PANTHER" id="PTHR21022:SF19">
    <property type="entry name" value="PREPHENATE DEHYDRATASE-RELATED"/>
    <property type="match status" value="1"/>
</dbReference>
<dbReference type="Pfam" id="PF01842">
    <property type="entry name" value="ACT"/>
    <property type="match status" value="1"/>
</dbReference>
<dbReference type="InterPro" id="IPR045865">
    <property type="entry name" value="ACT-like_dom_sf"/>
</dbReference>
<dbReference type="FunFam" id="3.40.190.10:FF:000034">
    <property type="entry name" value="Chorismate mutase/prephenate dehydratase"/>
    <property type="match status" value="1"/>
</dbReference>
<comment type="pathway">
    <text evidence="1 10">Amino-acid biosynthesis; L-phenylalanine biosynthesis; phenylpyruvate from prephenate: step 1/1.</text>
</comment>
<evidence type="ECO:0000256" key="1">
    <source>
        <dbReference type="ARBA" id="ARBA00004741"/>
    </source>
</evidence>
<gene>
    <name evidence="10" type="primary">pheA</name>
    <name evidence="13" type="ORF">JMA_23260</name>
</gene>
<dbReference type="Gene3D" id="3.30.70.260">
    <property type="match status" value="1"/>
</dbReference>
<evidence type="ECO:0000259" key="11">
    <source>
        <dbReference type="PROSITE" id="PS51171"/>
    </source>
</evidence>
<dbReference type="PROSITE" id="PS00857">
    <property type="entry name" value="PREPHENATE_DEHYDR_1"/>
    <property type="match status" value="1"/>
</dbReference>
<dbReference type="PROSITE" id="PS51671">
    <property type="entry name" value="ACT"/>
    <property type="match status" value="1"/>
</dbReference>
<dbReference type="GO" id="GO:0009094">
    <property type="term" value="P:L-phenylalanine biosynthetic process"/>
    <property type="evidence" value="ECO:0007669"/>
    <property type="project" value="UniProtKB-UniPathway"/>
</dbReference>
<dbReference type="PROSITE" id="PS51171">
    <property type="entry name" value="PREPHENATE_DEHYDR_3"/>
    <property type="match status" value="1"/>
</dbReference>
<proteinExistence type="predicted"/>
<name>A0A0B5ASU4_9BACL</name>
<keyword evidence="7 10" id="KW-0456">Lyase</keyword>
<dbReference type="PIRSF" id="PIRSF001500">
    <property type="entry name" value="Chor_mut_pdt_Ppr"/>
    <property type="match status" value="1"/>
</dbReference>
<dbReference type="GO" id="GO:0005737">
    <property type="term" value="C:cytoplasm"/>
    <property type="evidence" value="ECO:0007669"/>
    <property type="project" value="TreeGrafter"/>
</dbReference>
<dbReference type="PROSITE" id="PS00858">
    <property type="entry name" value="PREPHENATE_DEHYDR_2"/>
    <property type="match status" value="1"/>
</dbReference>
<sequence length="286" mass="32059">MKIGYLGPEASFTHHAVKSVFTNEEYIAFPTIPDCLEALAEGKVDRAVVPLENALEGSVPITIDYLFHDVDLHITAELISPIEQHLMVHPDNVDKWQEVTKIMSHSHALAQCHKYLYYRFRGIDLEPSTSTSAAAKYVSEHKEENVAAIGNSLAADTYGLKIVEENIHDFHFNHTRFVVLTSEKESELLSFEQDAEKSTLMVTLPSDDRPGALHQVLSAFSWRQLSLSKIESRPLKTGLGNYFFIIDVEKPVDGVLMQGAIEELEALGCTVKVLGSYRKHLLEPQK</sequence>
<keyword evidence="5 10" id="KW-0057">Aromatic amino acid biosynthesis</keyword>
<dbReference type="Proteomes" id="UP000031449">
    <property type="component" value="Chromosome"/>
</dbReference>
<dbReference type="SUPFAM" id="SSF53850">
    <property type="entry name" value="Periplasmic binding protein-like II"/>
    <property type="match status" value="1"/>
</dbReference>
<dbReference type="Gene3D" id="3.40.190.10">
    <property type="entry name" value="Periplasmic binding protein-like II"/>
    <property type="match status" value="2"/>
</dbReference>
<evidence type="ECO:0000256" key="6">
    <source>
        <dbReference type="ARBA" id="ARBA00023222"/>
    </source>
</evidence>
<keyword evidence="4 10" id="KW-0028">Amino-acid biosynthesis</keyword>
<feature type="domain" description="Prephenate dehydratase" evidence="11">
    <location>
        <begin position="2"/>
        <end position="182"/>
    </location>
</feature>
<feature type="domain" description="ACT" evidence="12">
    <location>
        <begin position="201"/>
        <end position="278"/>
    </location>
</feature>
<dbReference type="GO" id="GO:0004664">
    <property type="term" value="F:prephenate dehydratase activity"/>
    <property type="evidence" value="ECO:0007669"/>
    <property type="project" value="UniProtKB-UniRule"/>
</dbReference>
<evidence type="ECO:0000313" key="13">
    <source>
        <dbReference type="EMBL" id="AJD91643.1"/>
    </source>
</evidence>
<dbReference type="STRING" id="1508404.JMA_23260"/>
<organism evidence="13 14">
    <name type="scientific">Jeotgalibacillus malaysiensis</name>
    <dbReference type="NCBI Taxonomy" id="1508404"/>
    <lineage>
        <taxon>Bacteria</taxon>
        <taxon>Bacillati</taxon>
        <taxon>Bacillota</taxon>
        <taxon>Bacilli</taxon>
        <taxon>Bacillales</taxon>
        <taxon>Caryophanaceae</taxon>
        <taxon>Jeotgalibacillus</taxon>
    </lineage>
</organism>
<dbReference type="HOGENOM" id="CLU_035008_0_2_9"/>
<dbReference type="InterPro" id="IPR018528">
    <property type="entry name" value="Preph_deHydtase_CS"/>
</dbReference>
<evidence type="ECO:0000256" key="5">
    <source>
        <dbReference type="ARBA" id="ARBA00023141"/>
    </source>
</evidence>
<evidence type="ECO:0000256" key="9">
    <source>
        <dbReference type="PIRSR" id="PIRSR001500-2"/>
    </source>
</evidence>
<evidence type="ECO:0000256" key="4">
    <source>
        <dbReference type="ARBA" id="ARBA00022605"/>
    </source>
</evidence>
<dbReference type="SUPFAM" id="SSF55021">
    <property type="entry name" value="ACT-like"/>
    <property type="match status" value="1"/>
</dbReference>